<dbReference type="EMBL" id="SPUK01000088">
    <property type="protein sequence ID" value="TQV89898.1"/>
    <property type="molecule type" value="Genomic_DNA"/>
</dbReference>
<reference evidence="2 3" key="1">
    <citation type="journal article" date="2019" name="Appl. Microbiol. Biotechnol.">
        <title>Genome sequence of Isaria javanica and comparative genome analysis insights into family S53 peptidase evolution in fungal entomopathogens.</title>
        <authorList>
            <person name="Lin R."/>
            <person name="Zhang X."/>
            <person name="Xin B."/>
            <person name="Zou M."/>
            <person name="Gao Y."/>
            <person name="Qin F."/>
            <person name="Hu Q."/>
            <person name="Xie B."/>
            <person name="Cheng X."/>
        </authorList>
    </citation>
    <scope>NUCLEOTIDE SEQUENCE [LARGE SCALE GENOMIC DNA]</scope>
    <source>
        <strain evidence="2 3">IJ1G</strain>
    </source>
</reference>
<organism evidence="2 3">
    <name type="scientific">Cordyceps javanica</name>
    <dbReference type="NCBI Taxonomy" id="43265"/>
    <lineage>
        <taxon>Eukaryota</taxon>
        <taxon>Fungi</taxon>
        <taxon>Dikarya</taxon>
        <taxon>Ascomycota</taxon>
        <taxon>Pezizomycotina</taxon>
        <taxon>Sordariomycetes</taxon>
        <taxon>Hypocreomycetidae</taxon>
        <taxon>Hypocreales</taxon>
        <taxon>Cordycipitaceae</taxon>
        <taxon>Cordyceps</taxon>
    </lineage>
</organism>
<keyword evidence="1" id="KW-0812">Transmembrane</keyword>
<protein>
    <submittedName>
        <fullName evidence="2">Uncharacterized protein</fullName>
    </submittedName>
</protein>
<proteinExistence type="predicted"/>
<name>A0A545UKA5_9HYPO</name>
<comment type="caution">
    <text evidence="2">The sequence shown here is derived from an EMBL/GenBank/DDBJ whole genome shotgun (WGS) entry which is preliminary data.</text>
</comment>
<dbReference type="AlphaFoldDB" id="A0A545UKA5"/>
<evidence type="ECO:0000313" key="2">
    <source>
        <dbReference type="EMBL" id="TQV89898.1"/>
    </source>
</evidence>
<evidence type="ECO:0000256" key="1">
    <source>
        <dbReference type="SAM" id="Phobius"/>
    </source>
</evidence>
<evidence type="ECO:0000313" key="3">
    <source>
        <dbReference type="Proteomes" id="UP000315783"/>
    </source>
</evidence>
<keyword evidence="1" id="KW-0472">Membrane</keyword>
<gene>
    <name evidence="2" type="ORF">IF1G_11437</name>
</gene>
<keyword evidence="3" id="KW-1185">Reference proteome</keyword>
<sequence length="65" mass="7258">MAGAGKHDADRRRSQRRHARMGTCLRRILCVLPVCIHILPAVTTLKRPYVPAGLEPPNCDEVPSR</sequence>
<keyword evidence="1" id="KW-1133">Transmembrane helix</keyword>
<accession>A0A545UKA5</accession>
<dbReference type="Proteomes" id="UP000315783">
    <property type="component" value="Unassembled WGS sequence"/>
</dbReference>
<feature type="transmembrane region" description="Helical" evidence="1">
    <location>
        <begin position="21"/>
        <end position="42"/>
    </location>
</feature>